<evidence type="ECO:0000313" key="2">
    <source>
        <dbReference type="Proteomes" id="UP000295633"/>
    </source>
</evidence>
<evidence type="ECO:0000313" key="1">
    <source>
        <dbReference type="EMBL" id="TDL43603.1"/>
    </source>
</evidence>
<dbReference type="EMBL" id="SMZX01000002">
    <property type="protein sequence ID" value="TDL43603.1"/>
    <property type="molecule type" value="Genomic_DNA"/>
</dbReference>
<dbReference type="Proteomes" id="UP000295633">
    <property type="component" value="Unassembled WGS sequence"/>
</dbReference>
<gene>
    <name evidence="1" type="ORF">E2R54_10340</name>
</gene>
<name>A0A4R5YF68_9MICO</name>
<proteinExistence type="predicted"/>
<reference evidence="1 2" key="1">
    <citation type="submission" date="2019-03" db="EMBL/GenBank/DDBJ databases">
        <title>Genome Sequencing and Assembly of Various Microbes Isolated from Partially Reclaimed Soil and Acid Mine Drainage (AMD) Site.</title>
        <authorList>
            <person name="Steinbock B."/>
            <person name="Bechtold R."/>
            <person name="Sevigny J.L."/>
            <person name="Thomas D."/>
            <person name="Cuthill L.R."/>
            <person name="Aveiro Johannsen E.J."/>
            <person name="Thomas K."/>
            <person name="Ghosh A."/>
        </authorList>
    </citation>
    <scope>NUCLEOTIDE SEQUENCE [LARGE SCALE GENOMIC DNA]</scope>
    <source>
        <strain evidence="1 2">F-B2</strain>
    </source>
</reference>
<comment type="caution">
    <text evidence="1">The sequence shown here is derived from an EMBL/GenBank/DDBJ whole genome shotgun (WGS) entry which is preliminary data.</text>
</comment>
<protein>
    <submittedName>
        <fullName evidence="1">Uncharacterized protein</fullName>
    </submittedName>
</protein>
<accession>A0A4R5YF68</accession>
<dbReference type="AlphaFoldDB" id="A0A4R5YF68"/>
<sequence>MTIREVALNNSLRIQVRTGASSWKTLSQDATQLSITRGAGLDGVTTKTDVGIATFLLKNAEDPMNGGTLLPGQDIRIQGYSPVRGFVAIFTGRIADLSTVYPYNKSDGTSRAMTQVTVADAVKVHVNTMRYGVETGAGVGFETFESRINRLSASAQAPIEVPVIGAPREVYAF</sequence>
<dbReference type="RefSeq" id="WP_133399676.1">
    <property type="nucleotide sequence ID" value="NZ_SMZX01000002.1"/>
</dbReference>
<organism evidence="1 2">
    <name type="scientific">Microbacterium oleivorans</name>
    <dbReference type="NCBI Taxonomy" id="273677"/>
    <lineage>
        <taxon>Bacteria</taxon>
        <taxon>Bacillati</taxon>
        <taxon>Actinomycetota</taxon>
        <taxon>Actinomycetes</taxon>
        <taxon>Micrococcales</taxon>
        <taxon>Microbacteriaceae</taxon>
        <taxon>Microbacterium</taxon>
    </lineage>
</organism>